<keyword evidence="1" id="KW-0808">Transferase</keyword>
<reference evidence="1" key="1">
    <citation type="submission" date="2020-10" db="EMBL/GenBank/DDBJ databases">
        <authorList>
            <person name="Gilroy R."/>
        </authorList>
    </citation>
    <scope>NUCLEOTIDE SEQUENCE</scope>
    <source>
        <strain evidence="1">ChiBcec2-4451</strain>
    </source>
</reference>
<dbReference type="GO" id="GO:0016757">
    <property type="term" value="F:glycosyltransferase activity"/>
    <property type="evidence" value="ECO:0007669"/>
    <property type="project" value="UniProtKB-KW"/>
</dbReference>
<name>A0A9D1T673_9FIRM</name>
<dbReference type="AlphaFoldDB" id="A0A9D1T673"/>
<comment type="caution">
    <text evidence="1">The sequence shown here is derived from an EMBL/GenBank/DDBJ whole genome shotgun (WGS) entry which is preliminary data.</text>
</comment>
<gene>
    <name evidence="1" type="ORF">IAA63_07985</name>
</gene>
<protein>
    <submittedName>
        <fullName evidence="1">Orotate phosphoribosyltransferase</fullName>
    </submittedName>
</protein>
<evidence type="ECO:0000313" key="1">
    <source>
        <dbReference type="EMBL" id="HIV13062.1"/>
    </source>
</evidence>
<keyword evidence="1" id="KW-0328">Glycosyltransferase</keyword>
<accession>A0A9D1T673</accession>
<sequence length="215" mass="23317">MINRMEKIYSPQDSRVALKVYQGHFAAPHSHVTHYFDLTTLRTRVSEAQAAAKLLAEGFGKDQVVDTIVCLDGMEVVGAFLAEQLLAAGVSSMNAHETIYVTAPEKGVQDRFTFEENLIPLIHRKNVLILAGAVSTGMTVRACLDAVRCCGGIPGGICSVFSALRRVEELDVHTIFTASQVPDYRMASGRECVHCMAGKKLDALVNGEGCFCPGR</sequence>
<dbReference type="SUPFAM" id="SSF53271">
    <property type="entry name" value="PRTase-like"/>
    <property type="match status" value="1"/>
</dbReference>
<dbReference type="Proteomes" id="UP000886723">
    <property type="component" value="Unassembled WGS sequence"/>
</dbReference>
<dbReference type="Gene3D" id="3.40.50.2020">
    <property type="match status" value="1"/>
</dbReference>
<proteinExistence type="predicted"/>
<dbReference type="InterPro" id="IPR029057">
    <property type="entry name" value="PRTase-like"/>
</dbReference>
<organism evidence="1 2">
    <name type="scientific">Candidatus Pullilachnospira stercoravium</name>
    <dbReference type="NCBI Taxonomy" id="2840913"/>
    <lineage>
        <taxon>Bacteria</taxon>
        <taxon>Bacillati</taxon>
        <taxon>Bacillota</taxon>
        <taxon>Clostridia</taxon>
        <taxon>Lachnospirales</taxon>
        <taxon>Lachnospiraceae</taxon>
        <taxon>Lachnospiraceae incertae sedis</taxon>
        <taxon>Candidatus Pullilachnospira</taxon>
    </lineage>
</organism>
<reference evidence="1" key="2">
    <citation type="journal article" date="2021" name="PeerJ">
        <title>Extensive microbial diversity within the chicken gut microbiome revealed by metagenomics and culture.</title>
        <authorList>
            <person name="Gilroy R."/>
            <person name="Ravi A."/>
            <person name="Getino M."/>
            <person name="Pursley I."/>
            <person name="Horton D.L."/>
            <person name="Alikhan N.F."/>
            <person name="Baker D."/>
            <person name="Gharbi K."/>
            <person name="Hall N."/>
            <person name="Watson M."/>
            <person name="Adriaenssens E.M."/>
            <person name="Foster-Nyarko E."/>
            <person name="Jarju S."/>
            <person name="Secka A."/>
            <person name="Antonio M."/>
            <person name="Oren A."/>
            <person name="Chaudhuri R.R."/>
            <person name="La Ragione R."/>
            <person name="Hildebrand F."/>
            <person name="Pallen M.J."/>
        </authorList>
    </citation>
    <scope>NUCLEOTIDE SEQUENCE</scope>
    <source>
        <strain evidence="1">ChiBcec2-4451</strain>
    </source>
</reference>
<dbReference type="EMBL" id="DVON01000173">
    <property type="protein sequence ID" value="HIV13062.1"/>
    <property type="molecule type" value="Genomic_DNA"/>
</dbReference>
<evidence type="ECO:0000313" key="2">
    <source>
        <dbReference type="Proteomes" id="UP000886723"/>
    </source>
</evidence>